<dbReference type="OrthoDB" id="9815657at2"/>
<feature type="signal peptide" evidence="1">
    <location>
        <begin position="1"/>
        <end position="19"/>
    </location>
</feature>
<dbReference type="Pfam" id="PF01979">
    <property type="entry name" value="Amidohydro_1"/>
    <property type="match status" value="1"/>
</dbReference>
<feature type="chain" id="PRO_5029576302" evidence="1">
    <location>
        <begin position="20"/>
        <end position="448"/>
    </location>
</feature>
<dbReference type="PANTHER" id="PTHR43135">
    <property type="entry name" value="ALPHA-D-RIBOSE 1-METHYLPHOSPHONATE 5-TRIPHOSPHATE DIPHOSPHATASE"/>
    <property type="match status" value="1"/>
</dbReference>
<dbReference type="Gene3D" id="3.30.110.90">
    <property type="entry name" value="Amidohydrolase"/>
    <property type="match status" value="1"/>
</dbReference>
<dbReference type="EMBL" id="WMJY01000028">
    <property type="protein sequence ID" value="MTH30489.1"/>
    <property type="molecule type" value="Genomic_DNA"/>
</dbReference>
<evidence type="ECO:0000313" key="4">
    <source>
        <dbReference type="Proteomes" id="UP000488936"/>
    </source>
</evidence>
<comment type="caution">
    <text evidence="3">The sequence shown here is derived from an EMBL/GenBank/DDBJ whole genome shotgun (WGS) entry which is preliminary data.</text>
</comment>
<proteinExistence type="predicted"/>
<dbReference type="InterPro" id="IPR032466">
    <property type="entry name" value="Metal_Hydrolase"/>
</dbReference>
<dbReference type="InterPro" id="IPR006680">
    <property type="entry name" value="Amidohydro-rel"/>
</dbReference>
<protein>
    <submittedName>
        <fullName evidence="3">Amidohydrolase family protein</fullName>
    </submittedName>
</protein>
<dbReference type="InterPro" id="IPR051781">
    <property type="entry name" value="Metallo-dep_Hydrolase"/>
</dbReference>
<dbReference type="Gene3D" id="2.30.40.10">
    <property type="entry name" value="Urease, subunit C, domain 1"/>
    <property type="match status" value="1"/>
</dbReference>
<gene>
    <name evidence="3" type="ORF">GJV77_11330</name>
</gene>
<dbReference type="PANTHER" id="PTHR43135:SF3">
    <property type="entry name" value="ALPHA-D-RIBOSE 1-METHYLPHOSPHONATE 5-TRIPHOSPHATE DIPHOSPHATASE"/>
    <property type="match status" value="1"/>
</dbReference>
<keyword evidence="4" id="KW-1185">Reference proteome</keyword>
<keyword evidence="3" id="KW-0378">Hydrolase</keyword>
<dbReference type="SUPFAM" id="SSF51338">
    <property type="entry name" value="Composite domain of metallo-dependent hydrolases"/>
    <property type="match status" value="1"/>
</dbReference>
<dbReference type="SUPFAM" id="SSF51556">
    <property type="entry name" value="Metallo-dependent hydrolases"/>
    <property type="match status" value="1"/>
</dbReference>
<organism evidence="3 4">
    <name type="scientific">Myroides pelagicus</name>
    <dbReference type="NCBI Taxonomy" id="270914"/>
    <lineage>
        <taxon>Bacteria</taxon>
        <taxon>Pseudomonadati</taxon>
        <taxon>Bacteroidota</taxon>
        <taxon>Flavobacteriia</taxon>
        <taxon>Flavobacteriales</taxon>
        <taxon>Flavobacteriaceae</taxon>
        <taxon>Myroides</taxon>
    </lineage>
</organism>
<dbReference type="Gene3D" id="3.40.50.10910">
    <property type="entry name" value="Amidohydrolase"/>
    <property type="match status" value="1"/>
</dbReference>
<keyword evidence="1" id="KW-0732">Signal</keyword>
<dbReference type="GO" id="GO:0016810">
    <property type="term" value="F:hydrolase activity, acting on carbon-nitrogen (but not peptide) bonds"/>
    <property type="evidence" value="ECO:0007669"/>
    <property type="project" value="InterPro"/>
</dbReference>
<dbReference type="AlphaFoldDB" id="A0A7K1GPK9"/>
<evidence type="ECO:0000313" key="3">
    <source>
        <dbReference type="EMBL" id="MTH30489.1"/>
    </source>
</evidence>
<evidence type="ECO:0000259" key="2">
    <source>
        <dbReference type="Pfam" id="PF01979"/>
    </source>
</evidence>
<dbReference type="Proteomes" id="UP000488936">
    <property type="component" value="Unassembled WGS sequence"/>
</dbReference>
<evidence type="ECO:0000256" key="1">
    <source>
        <dbReference type="SAM" id="SignalP"/>
    </source>
</evidence>
<accession>A0A7K1GPK9</accession>
<sequence>MKNLTFLTLFFLLPLFLIAQKNSSSQEVYLIENVDIITMNKDNQVIKNGNIIIKNNKILSINGSKPEHAIVINGQGKYLIPGLIDMHVHNLADGPYMGYPTQGAGVLFDTQRFMTLYIANGVTTVFELSARAEHIGQRNEILKGQVIGPRIALAGLIDKSNAILTAQNPQEATFAVKLAKAQGFEFIKTYSQLDKPTFKAMVKEAKNQNMKVVGHIPTAFEDSQANEFFIDHFGLIAHAEELSKHAKQFNYQTAEQYAKLAKANNTWLIPNLSNLVNIAKQARSVDSVTSLESFSYVHPLMQSKWVVANQYNQGTNQKRIAYFDQMVEFHKLIVKAFKEQGVSMLAGTDAGTSGIVWGYSLHDELKLLVEAGLTEQEALSAATIQAAKWLTIQDKIGSIEQGKLADLILLDKNPLDNIENTKTISGVFVNGRWIDKHEINQMIQEVKK</sequence>
<reference evidence="3 4" key="1">
    <citation type="journal article" date="2006" name="Int. J. Syst. Evol. Microbiol.">
        <title>Myroides pelagicus sp. nov., isolated from seawater in Thailand.</title>
        <authorList>
            <person name="Yoon J."/>
            <person name="Maneerat S."/>
            <person name="Kawai F."/>
            <person name="Yokota A."/>
        </authorList>
    </citation>
    <scope>NUCLEOTIDE SEQUENCE [LARGE SCALE GENOMIC DNA]</scope>
    <source>
        <strain evidence="3 4">SM1T</strain>
    </source>
</reference>
<name>A0A7K1GPK9_9FLAO</name>
<dbReference type="Gene3D" id="1.20.58.520">
    <property type="entry name" value="Amidohydrolase"/>
    <property type="match status" value="1"/>
</dbReference>
<dbReference type="InterPro" id="IPR011059">
    <property type="entry name" value="Metal-dep_hydrolase_composite"/>
</dbReference>
<feature type="domain" description="Amidohydrolase-related" evidence="2">
    <location>
        <begin position="78"/>
        <end position="434"/>
    </location>
</feature>